<proteinExistence type="inferred from homology"/>
<evidence type="ECO:0000256" key="7">
    <source>
        <dbReference type="RuleBase" id="RU363032"/>
    </source>
</evidence>
<keyword evidence="4 7" id="KW-0812">Transmembrane</keyword>
<feature type="transmembrane region" description="Helical" evidence="7">
    <location>
        <begin position="88"/>
        <end position="109"/>
    </location>
</feature>
<evidence type="ECO:0000256" key="1">
    <source>
        <dbReference type="ARBA" id="ARBA00004651"/>
    </source>
</evidence>
<dbReference type="PANTHER" id="PTHR30193:SF37">
    <property type="entry name" value="INNER MEMBRANE ABC TRANSPORTER PERMEASE PROTEIN YCJO"/>
    <property type="match status" value="1"/>
</dbReference>
<dbReference type="InterPro" id="IPR000515">
    <property type="entry name" value="MetI-like"/>
</dbReference>
<evidence type="ECO:0000256" key="2">
    <source>
        <dbReference type="ARBA" id="ARBA00022448"/>
    </source>
</evidence>
<evidence type="ECO:0000256" key="5">
    <source>
        <dbReference type="ARBA" id="ARBA00022989"/>
    </source>
</evidence>
<evidence type="ECO:0000256" key="3">
    <source>
        <dbReference type="ARBA" id="ARBA00022475"/>
    </source>
</evidence>
<keyword evidence="2 7" id="KW-0813">Transport</keyword>
<feature type="domain" description="ABC transmembrane type-1" evidence="8">
    <location>
        <begin position="84"/>
        <end position="297"/>
    </location>
</feature>
<sequence length="307" mass="33655">MTLALDTPMQLVSSRRRRLWIERVTGLGFAAPALLLLVLTILAPLAVLVVLSLTNYEFGGVDLDFVGLANFQKALADPIIRRSLLNTLIYVAIMVPGGVFGALLIAILIHRRTRTRSLYEVIYFLPVTSTLIAMATVWQFLLHPSLGPVNGLLKWLGFAPIAFLSEPSTALATLAVIGIWQILGFNMILFLAGLTAIPRDLYEAADIDGCSGGIDRFLSITWPLLGPTTMFVVITTMITAFKIFDTVAVMTRGGPVGSTEVLLYNIYLEGFQYFHTGYAAALTFIFLAFILVFSAAQTFALDKKVHY</sequence>
<reference evidence="10" key="1">
    <citation type="journal article" date="2019" name="Int. J. Syst. Evol. Microbiol.">
        <title>The Global Catalogue of Microorganisms (GCM) 10K type strain sequencing project: providing services to taxonomists for standard genome sequencing and annotation.</title>
        <authorList>
            <consortium name="The Broad Institute Genomics Platform"/>
            <consortium name="The Broad Institute Genome Sequencing Center for Infectious Disease"/>
            <person name="Wu L."/>
            <person name="Ma J."/>
        </authorList>
    </citation>
    <scope>NUCLEOTIDE SEQUENCE [LARGE SCALE GENOMIC DNA]</scope>
    <source>
        <strain evidence="10">CGMCC 1.16326</strain>
    </source>
</reference>
<keyword evidence="6 7" id="KW-0472">Membrane</keyword>
<keyword evidence="5 7" id="KW-1133">Transmembrane helix</keyword>
<dbReference type="PANTHER" id="PTHR30193">
    <property type="entry name" value="ABC TRANSPORTER PERMEASE PROTEIN"/>
    <property type="match status" value="1"/>
</dbReference>
<feature type="transmembrane region" description="Helical" evidence="7">
    <location>
        <begin position="278"/>
        <end position="301"/>
    </location>
</feature>
<dbReference type="InterPro" id="IPR035906">
    <property type="entry name" value="MetI-like_sf"/>
</dbReference>
<dbReference type="RefSeq" id="WP_377010430.1">
    <property type="nucleotide sequence ID" value="NZ_JBHSLV010000033.1"/>
</dbReference>
<comment type="subcellular location">
    <subcellularLocation>
        <location evidence="1 7">Cell membrane</location>
        <topology evidence="1 7">Multi-pass membrane protein</topology>
    </subcellularLocation>
</comment>
<keyword evidence="10" id="KW-1185">Reference proteome</keyword>
<dbReference type="SUPFAM" id="SSF161098">
    <property type="entry name" value="MetI-like"/>
    <property type="match status" value="1"/>
</dbReference>
<dbReference type="CDD" id="cd06261">
    <property type="entry name" value="TM_PBP2"/>
    <property type="match status" value="1"/>
</dbReference>
<comment type="caution">
    <text evidence="9">The sequence shown here is derived from an EMBL/GenBank/DDBJ whole genome shotgun (WGS) entry which is preliminary data.</text>
</comment>
<evidence type="ECO:0000313" key="10">
    <source>
        <dbReference type="Proteomes" id="UP001596104"/>
    </source>
</evidence>
<organism evidence="9 10">
    <name type="scientific">Bosea vestrisii</name>
    <dbReference type="NCBI Taxonomy" id="151416"/>
    <lineage>
        <taxon>Bacteria</taxon>
        <taxon>Pseudomonadati</taxon>
        <taxon>Pseudomonadota</taxon>
        <taxon>Alphaproteobacteria</taxon>
        <taxon>Hyphomicrobiales</taxon>
        <taxon>Boseaceae</taxon>
        <taxon>Bosea</taxon>
    </lineage>
</organism>
<feature type="transmembrane region" description="Helical" evidence="7">
    <location>
        <begin position="121"/>
        <end position="141"/>
    </location>
</feature>
<protein>
    <submittedName>
        <fullName evidence="9">Carbohydrate ABC transporter permease</fullName>
    </submittedName>
</protein>
<dbReference type="EMBL" id="JBHSLV010000033">
    <property type="protein sequence ID" value="MFC5394858.1"/>
    <property type="molecule type" value="Genomic_DNA"/>
</dbReference>
<keyword evidence="3" id="KW-1003">Cell membrane</keyword>
<comment type="similarity">
    <text evidence="7">Belongs to the binding-protein-dependent transport system permease family.</text>
</comment>
<evidence type="ECO:0000313" key="9">
    <source>
        <dbReference type="EMBL" id="MFC5394858.1"/>
    </source>
</evidence>
<dbReference type="Gene3D" id="1.10.3720.10">
    <property type="entry name" value="MetI-like"/>
    <property type="match status" value="1"/>
</dbReference>
<evidence type="ECO:0000256" key="6">
    <source>
        <dbReference type="ARBA" id="ARBA00023136"/>
    </source>
</evidence>
<dbReference type="InterPro" id="IPR051393">
    <property type="entry name" value="ABC_transporter_permease"/>
</dbReference>
<gene>
    <name evidence="9" type="ORF">ACFPPC_19655</name>
</gene>
<feature type="transmembrane region" description="Helical" evidence="7">
    <location>
        <begin position="224"/>
        <end position="244"/>
    </location>
</feature>
<accession>A0ABW0HEU4</accession>
<dbReference type="Pfam" id="PF00528">
    <property type="entry name" value="BPD_transp_1"/>
    <property type="match status" value="1"/>
</dbReference>
<name>A0ABW0HEU4_9HYPH</name>
<feature type="transmembrane region" description="Helical" evidence="7">
    <location>
        <begin position="24"/>
        <end position="53"/>
    </location>
</feature>
<evidence type="ECO:0000259" key="8">
    <source>
        <dbReference type="PROSITE" id="PS50928"/>
    </source>
</evidence>
<evidence type="ECO:0000256" key="4">
    <source>
        <dbReference type="ARBA" id="ARBA00022692"/>
    </source>
</evidence>
<dbReference type="Proteomes" id="UP001596104">
    <property type="component" value="Unassembled WGS sequence"/>
</dbReference>
<dbReference type="PROSITE" id="PS50928">
    <property type="entry name" value="ABC_TM1"/>
    <property type="match status" value="1"/>
</dbReference>
<feature type="transmembrane region" description="Helical" evidence="7">
    <location>
        <begin position="170"/>
        <end position="192"/>
    </location>
</feature>